<evidence type="ECO:0000313" key="5">
    <source>
        <dbReference type="EMBL" id="MFC5271971.1"/>
    </source>
</evidence>
<evidence type="ECO:0000256" key="2">
    <source>
        <dbReference type="ARBA" id="ARBA00022559"/>
    </source>
</evidence>
<dbReference type="PROSITE" id="PS51355">
    <property type="entry name" value="GLUTATHIONE_PEROXID_3"/>
    <property type="match status" value="1"/>
</dbReference>
<keyword evidence="6" id="KW-1185">Reference proteome</keyword>
<gene>
    <name evidence="5" type="ORF">ACFPIB_15240</name>
</gene>
<name>A0ABW0EG98_9BACT</name>
<proteinExistence type="inferred from homology"/>
<organism evidence="5 6">
    <name type="scientific">Adhaeribacter terreus</name>
    <dbReference type="NCBI Taxonomy" id="529703"/>
    <lineage>
        <taxon>Bacteria</taxon>
        <taxon>Pseudomonadati</taxon>
        <taxon>Bacteroidota</taxon>
        <taxon>Cytophagia</taxon>
        <taxon>Cytophagales</taxon>
        <taxon>Hymenobacteraceae</taxon>
        <taxon>Adhaeribacter</taxon>
    </lineage>
</organism>
<dbReference type="RefSeq" id="WP_378018328.1">
    <property type="nucleotide sequence ID" value="NZ_JBHSKT010000010.1"/>
</dbReference>
<dbReference type="InterPro" id="IPR036249">
    <property type="entry name" value="Thioredoxin-like_sf"/>
</dbReference>
<dbReference type="PIRSF" id="PIRSF000303">
    <property type="entry name" value="Glutathion_perox"/>
    <property type="match status" value="1"/>
</dbReference>
<protein>
    <recommendedName>
        <fullName evidence="4">Glutathione peroxidase</fullName>
    </recommendedName>
</protein>
<reference evidence="6" key="1">
    <citation type="journal article" date="2019" name="Int. J. Syst. Evol. Microbiol.">
        <title>The Global Catalogue of Microorganisms (GCM) 10K type strain sequencing project: providing services to taxonomists for standard genome sequencing and annotation.</title>
        <authorList>
            <consortium name="The Broad Institute Genomics Platform"/>
            <consortium name="The Broad Institute Genome Sequencing Center for Infectious Disease"/>
            <person name="Wu L."/>
            <person name="Ma J."/>
        </authorList>
    </citation>
    <scope>NUCLEOTIDE SEQUENCE [LARGE SCALE GENOMIC DNA]</scope>
    <source>
        <strain evidence="6">KACC 12602</strain>
    </source>
</reference>
<dbReference type="PROSITE" id="PS00460">
    <property type="entry name" value="GLUTATHIONE_PEROXID_1"/>
    <property type="match status" value="1"/>
</dbReference>
<dbReference type="EMBL" id="JBHSKT010000010">
    <property type="protein sequence ID" value="MFC5271971.1"/>
    <property type="molecule type" value="Genomic_DNA"/>
</dbReference>
<comment type="similarity">
    <text evidence="1 4">Belongs to the glutathione peroxidase family.</text>
</comment>
<dbReference type="InterPro" id="IPR029759">
    <property type="entry name" value="GPX_AS"/>
</dbReference>
<dbReference type="Gene3D" id="3.40.30.10">
    <property type="entry name" value="Glutaredoxin"/>
    <property type="match status" value="1"/>
</dbReference>
<sequence length="172" mass="19429">MSQMEGTFEQAQNPAHSVYDFEFKTLQGEDIVLSNYKGRKMLIVNTASECGYTPQYKELQELYDKHGDKVVVLGFPANNFGGQEPGSNQEIAAFCEKNYGVTFPVMEKISVAGDDMHPLYQFLSSKELNGVTDEKPNWNFCKYLIDENGKVQAFFNSKVTPMSNEMLTAIHQ</sequence>
<keyword evidence="3 4" id="KW-0560">Oxidoreductase</keyword>
<dbReference type="Pfam" id="PF00255">
    <property type="entry name" value="GSHPx"/>
    <property type="match status" value="1"/>
</dbReference>
<comment type="caution">
    <text evidence="5">The sequence shown here is derived from an EMBL/GenBank/DDBJ whole genome shotgun (WGS) entry which is preliminary data.</text>
</comment>
<accession>A0ABW0EG98</accession>
<evidence type="ECO:0000256" key="4">
    <source>
        <dbReference type="RuleBase" id="RU000499"/>
    </source>
</evidence>
<dbReference type="PANTHER" id="PTHR11592">
    <property type="entry name" value="GLUTATHIONE PEROXIDASE"/>
    <property type="match status" value="1"/>
</dbReference>
<dbReference type="SUPFAM" id="SSF52833">
    <property type="entry name" value="Thioredoxin-like"/>
    <property type="match status" value="1"/>
</dbReference>
<evidence type="ECO:0000256" key="3">
    <source>
        <dbReference type="ARBA" id="ARBA00023002"/>
    </source>
</evidence>
<dbReference type="GO" id="GO:0004601">
    <property type="term" value="F:peroxidase activity"/>
    <property type="evidence" value="ECO:0007669"/>
    <property type="project" value="UniProtKB-KW"/>
</dbReference>
<dbReference type="CDD" id="cd00340">
    <property type="entry name" value="GSH_Peroxidase"/>
    <property type="match status" value="1"/>
</dbReference>
<dbReference type="PRINTS" id="PR01011">
    <property type="entry name" value="GLUTPROXDASE"/>
</dbReference>
<evidence type="ECO:0000256" key="1">
    <source>
        <dbReference type="ARBA" id="ARBA00006926"/>
    </source>
</evidence>
<dbReference type="Proteomes" id="UP001596161">
    <property type="component" value="Unassembled WGS sequence"/>
</dbReference>
<dbReference type="InterPro" id="IPR000889">
    <property type="entry name" value="Glutathione_peroxidase"/>
</dbReference>
<dbReference type="PANTHER" id="PTHR11592:SF78">
    <property type="entry name" value="GLUTATHIONE PEROXIDASE"/>
    <property type="match status" value="1"/>
</dbReference>
<keyword evidence="2 4" id="KW-0575">Peroxidase</keyword>
<evidence type="ECO:0000313" key="6">
    <source>
        <dbReference type="Proteomes" id="UP001596161"/>
    </source>
</evidence>